<gene>
    <name evidence="3" type="ORF">OXX778_LOCUS14594</name>
</gene>
<evidence type="ECO:0000259" key="2">
    <source>
        <dbReference type="Pfam" id="PF05649"/>
    </source>
</evidence>
<dbReference type="PROSITE" id="PS51885">
    <property type="entry name" value="NEPRILYSIN"/>
    <property type="match status" value="1"/>
</dbReference>
<accession>A0A814E4A8</accession>
<name>A0A814E4A8_9BILA</name>
<comment type="caution">
    <text evidence="3">The sequence shown here is derived from an EMBL/GenBank/DDBJ whole genome shotgun (WGS) entry which is preliminary data.</text>
</comment>
<feature type="transmembrane region" description="Helical" evidence="1">
    <location>
        <begin position="7"/>
        <end position="29"/>
    </location>
</feature>
<sequence length="420" mass="47418">MPDYKKLFTIVSVFSVVCVAVIILLSILLSANNGSKSGSSTTATTTTMMTTSQGSTTSAKAEVCVTPACISAANLILSNIDRTQDPCEDFNKFSCGSFIKNRRIPSDAGSTDTFTDLRSNLANALSDALEENFNSDDTEATKNAKRYYKSCLNEDRLETNGLNNIINVVNNELGGCSLTQANYNANNENTFDKIVKFAKWGLKPLFDVYISSNPKDPESYVVRLQQASWFLTKKTYNESDPVVIGAYKNLIKNIFNGILPSQDLDQKVDRLFELEKKLALVTLDAEERRKQTYQNFTIVNFNKNYTGFDWTRYIVQELFGAHPEVAVTENESLLVVDFGYLRGMLDIYQDALANNKDDLHNLLIWSFLKPRTGFLPKKFRDFQLDFDKEKSNSLNFLLILKSFIDKQKDELKNALDFLKI</sequence>
<dbReference type="Pfam" id="PF05649">
    <property type="entry name" value="Peptidase_M13_N"/>
    <property type="match status" value="1"/>
</dbReference>
<dbReference type="GO" id="GO:0016485">
    <property type="term" value="P:protein processing"/>
    <property type="evidence" value="ECO:0007669"/>
    <property type="project" value="TreeGrafter"/>
</dbReference>
<dbReference type="EMBL" id="CAJNOC010003031">
    <property type="protein sequence ID" value="CAF0964437.1"/>
    <property type="molecule type" value="Genomic_DNA"/>
</dbReference>
<dbReference type="PANTHER" id="PTHR11733:SF133">
    <property type="entry name" value="PHOSPHATE-REGULATING NEUTRAL ENDOPEPTIDASE PHEX"/>
    <property type="match status" value="1"/>
</dbReference>
<dbReference type="InterPro" id="IPR024079">
    <property type="entry name" value="MetalloPept_cat_dom_sf"/>
</dbReference>
<dbReference type="GO" id="GO:0004222">
    <property type="term" value="F:metalloendopeptidase activity"/>
    <property type="evidence" value="ECO:0007669"/>
    <property type="project" value="InterPro"/>
</dbReference>
<keyword evidence="1" id="KW-0472">Membrane</keyword>
<dbReference type="AlphaFoldDB" id="A0A814E4A8"/>
<keyword evidence="1" id="KW-0812">Transmembrane</keyword>
<dbReference type="OrthoDB" id="6475849at2759"/>
<reference evidence="3" key="1">
    <citation type="submission" date="2021-02" db="EMBL/GenBank/DDBJ databases">
        <authorList>
            <person name="Nowell W R."/>
        </authorList>
    </citation>
    <scope>NUCLEOTIDE SEQUENCE</scope>
    <source>
        <strain evidence="3">Ploen Becks lab</strain>
    </source>
</reference>
<evidence type="ECO:0000313" key="4">
    <source>
        <dbReference type="Proteomes" id="UP000663879"/>
    </source>
</evidence>
<evidence type="ECO:0000313" key="3">
    <source>
        <dbReference type="EMBL" id="CAF0964437.1"/>
    </source>
</evidence>
<keyword evidence="4" id="KW-1185">Reference proteome</keyword>
<proteinExistence type="predicted"/>
<dbReference type="InterPro" id="IPR042089">
    <property type="entry name" value="Peptidase_M13_dom_2"/>
</dbReference>
<dbReference type="InterPro" id="IPR000718">
    <property type="entry name" value="Peptidase_M13"/>
</dbReference>
<protein>
    <recommendedName>
        <fullName evidence="2">Peptidase M13 N-terminal domain-containing protein</fullName>
    </recommendedName>
</protein>
<dbReference type="Gene3D" id="3.40.390.10">
    <property type="entry name" value="Collagenase (Catalytic Domain)"/>
    <property type="match status" value="1"/>
</dbReference>
<keyword evidence="1" id="KW-1133">Transmembrane helix</keyword>
<organism evidence="3 4">
    <name type="scientific">Brachionus calyciflorus</name>
    <dbReference type="NCBI Taxonomy" id="104777"/>
    <lineage>
        <taxon>Eukaryota</taxon>
        <taxon>Metazoa</taxon>
        <taxon>Spiralia</taxon>
        <taxon>Gnathifera</taxon>
        <taxon>Rotifera</taxon>
        <taxon>Eurotatoria</taxon>
        <taxon>Monogononta</taxon>
        <taxon>Pseudotrocha</taxon>
        <taxon>Ploima</taxon>
        <taxon>Brachionidae</taxon>
        <taxon>Brachionus</taxon>
    </lineage>
</organism>
<evidence type="ECO:0000256" key="1">
    <source>
        <dbReference type="SAM" id="Phobius"/>
    </source>
</evidence>
<feature type="domain" description="Peptidase M13 N-terminal" evidence="2">
    <location>
        <begin position="86"/>
        <end position="389"/>
    </location>
</feature>
<dbReference type="SUPFAM" id="SSF55486">
    <property type="entry name" value="Metalloproteases ('zincins'), catalytic domain"/>
    <property type="match status" value="1"/>
</dbReference>
<dbReference type="PANTHER" id="PTHR11733">
    <property type="entry name" value="ZINC METALLOPROTEASE FAMILY M13 NEPRILYSIN-RELATED"/>
    <property type="match status" value="1"/>
</dbReference>
<dbReference type="Gene3D" id="1.10.1380.10">
    <property type="entry name" value="Neutral endopeptidase , domain2"/>
    <property type="match status" value="1"/>
</dbReference>
<dbReference type="GO" id="GO:0005886">
    <property type="term" value="C:plasma membrane"/>
    <property type="evidence" value="ECO:0007669"/>
    <property type="project" value="TreeGrafter"/>
</dbReference>
<dbReference type="Proteomes" id="UP000663879">
    <property type="component" value="Unassembled WGS sequence"/>
</dbReference>
<dbReference type="InterPro" id="IPR008753">
    <property type="entry name" value="Peptidase_M13_N"/>
</dbReference>